<dbReference type="Proteomes" id="UP000839575">
    <property type="component" value="Unassembled WGS sequence"/>
</dbReference>
<dbReference type="Gene3D" id="3.30.420.240">
    <property type="match status" value="1"/>
</dbReference>
<organism evidence="5">
    <name type="scientific">Salmonella enterica I</name>
    <dbReference type="NCBI Taxonomy" id="59201"/>
    <lineage>
        <taxon>Bacteria</taxon>
        <taxon>Pseudomonadati</taxon>
        <taxon>Pseudomonadota</taxon>
        <taxon>Gammaproteobacteria</taxon>
        <taxon>Enterobacterales</taxon>
        <taxon>Enterobacteriaceae</taxon>
        <taxon>Salmonella</taxon>
    </lineage>
</organism>
<protein>
    <submittedName>
        <fullName evidence="5">Oxidoreductase</fullName>
    </submittedName>
</protein>
<dbReference type="InterPro" id="IPR027417">
    <property type="entry name" value="P-loop_NTPase"/>
</dbReference>
<evidence type="ECO:0000259" key="4">
    <source>
        <dbReference type="Pfam" id="PF17289"/>
    </source>
</evidence>
<dbReference type="EMBL" id="AAGLPX010000013">
    <property type="protein sequence ID" value="EBP3998733.1"/>
    <property type="molecule type" value="Genomic_DNA"/>
</dbReference>
<dbReference type="Gene3D" id="3.40.50.300">
    <property type="entry name" value="P-loop containing nucleotide triphosphate hydrolases"/>
    <property type="match status" value="1"/>
</dbReference>
<accession>A0A5U3EF26</accession>
<evidence type="ECO:0000313" key="5">
    <source>
        <dbReference type="EMBL" id="EBP3998733.1"/>
    </source>
</evidence>
<sequence length="581" mass="66493">MLLTDSDQDPRRLAMLYYWQGYRITRIAEFLGEKPSTIHSWKRRDGWDNYSPLQQVEYTTAARYNRLVTKDKKEAADYKEIDLLGRQMERHARIGRFGETGKASDLNPNIERRTEERKKPTRNHFSEEQAAELETYFHGIIRPYQLLWYENRHHPVRAILKTRQCGASWYFAREALLDAVQTGKNKIFLSASRSQVMVFRREIVKVARQFGVKLTGNPIILSNGAEIHFLSTNASTAQSYNGDLYVDEFFWISGFAQVQNTASGMATLDDMHITYLSTPSTYSHEAYPFWSGDAYNRDRPKAERVDIPLTHEALKGGLMCADGIWRHMLTIDDAVAQGMKATPENLQRLNTATNYANKYLCQFLDDTESVFPLKVLRGCMVDSMISWRDFRAYAPRPFGDHPVWIGYDPSSTGDSCGCVVVAPPRRPGEAFRILERFQWHEPVFQVQADKIKALTERYNVTHIGIDETGGMGRAVAQMVKVFFPQVESLHYNTAMKIDLVMKARSVIDAGRLKFDFGHNDIAQAFMAIRKIVTPSGKYVSYETSRAEGISHGDVAWATMHALIHEPMSGYNEATESFMEIY</sequence>
<proteinExistence type="predicted"/>
<feature type="domain" description="Terminase large subunit gp17-like C-terminal" evidence="4">
    <location>
        <begin position="405"/>
        <end position="564"/>
    </location>
</feature>
<comment type="caution">
    <text evidence="5">The sequence shown here is derived from an EMBL/GenBank/DDBJ whole genome shotgun (WGS) entry which is preliminary data.</text>
</comment>
<gene>
    <name evidence="5" type="ORF">S301_08570</name>
</gene>
<dbReference type="Pfam" id="PF17289">
    <property type="entry name" value="Terminase_6C"/>
    <property type="match status" value="1"/>
</dbReference>
<name>A0A5U3EF26_SALET</name>
<dbReference type="InterPro" id="IPR010332">
    <property type="entry name" value="ATPase_terminase-su_N"/>
</dbReference>
<feature type="region of interest" description="Disordered" evidence="2">
    <location>
        <begin position="103"/>
        <end position="125"/>
    </location>
</feature>
<keyword evidence="1" id="KW-1188">Viral release from host cell</keyword>
<feature type="domain" description="Terminase ATPase subunit N-terminal" evidence="3">
    <location>
        <begin position="9"/>
        <end position="64"/>
    </location>
</feature>
<dbReference type="Pfam" id="PF06056">
    <property type="entry name" value="Terminase_5"/>
    <property type="match status" value="1"/>
</dbReference>
<evidence type="ECO:0000256" key="2">
    <source>
        <dbReference type="SAM" id="MobiDB-lite"/>
    </source>
</evidence>
<dbReference type="Pfam" id="PF03237">
    <property type="entry name" value="Terminase_6N"/>
    <property type="match status" value="1"/>
</dbReference>
<dbReference type="AlphaFoldDB" id="A0A5U3EF26"/>
<evidence type="ECO:0000259" key="3">
    <source>
        <dbReference type="Pfam" id="PF06056"/>
    </source>
</evidence>
<dbReference type="InterPro" id="IPR035421">
    <property type="entry name" value="Terminase_6C"/>
</dbReference>
<reference evidence="5" key="1">
    <citation type="submission" date="2018-07" db="EMBL/GenBank/DDBJ databases">
        <authorList>
            <consortium name="GenomeTrakr network: Whole genome sequencing for foodborne pathogen traceback"/>
        </authorList>
    </citation>
    <scope>NUCLEOTIDE SEQUENCE [LARGE SCALE GENOMIC DNA]</scope>
    <source>
        <strain evidence="5">CFSAN002851</strain>
    </source>
</reference>
<evidence type="ECO:0000256" key="1">
    <source>
        <dbReference type="ARBA" id="ARBA00022612"/>
    </source>
</evidence>